<dbReference type="Pfam" id="PF00403">
    <property type="entry name" value="HMA"/>
    <property type="match status" value="1"/>
</dbReference>
<evidence type="ECO:0000256" key="4">
    <source>
        <dbReference type="ARBA" id="ARBA00023008"/>
    </source>
</evidence>
<reference evidence="8" key="1">
    <citation type="submission" date="2017-07" db="EMBL/GenBank/DDBJ databases">
        <authorList>
            <person name="Varghese N."/>
            <person name="Submissions S."/>
        </authorList>
    </citation>
    <scope>NUCLEOTIDE SEQUENCE [LARGE SCALE GENOMIC DNA]</scope>
    <source>
        <strain evidence="8">NLAE-zl-C134</strain>
    </source>
</reference>
<dbReference type="InterPro" id="IPR017969">
    <property type="entry name" value="Heavy-metal-associated_CS"/>
</dbReference>
<keyword evidence="8" id="KW-1185">Reference proteome</keyword>
<organism evidence="7 8">
    <name type="scientific">Faecalicatena contorta</name>
    <dbReference type="NCBI Taxonomy" id="39482"/>
    <lineage>
        <taxon>Bacteria</taxon>
        <taxon>Bacillati</taxon>
        <taxon>Bacillota</taxon>
        <taxon>Clostridia</taxon>
        <taxon>Lachnospirales</taxon>
        <taxon>Lachnospiraceae</taxon>
        <taxon>Faecalicatena</taxon>
    </lineage>
</organism>
<dbReference type="NCBIfam" id="NF033795">
    <property type="entry name" value="chaper_CopZ_Bs"/>
    <property type="match status" value="1"/>
</dbReference>
<evidence type="ECO:0000256" key="5">
    <source>
        <dbReference type="ARBA" id="ARBA00023186"/>
    </source>
</evidence>
<dbReference type="GO" id="GO:0005507">
    <property type="term" value="F:copper ion binding"/>
    <property type="evidence" value="ECO:0007669"/>
    <property type="project" value="InterPro"/>
</dbReference>
<evidence type="ECO:0000256" key="2">
    <source>
        <dbReference type="ARBA" id="ARBA00022490"/>
    </source>
</evidence>
<name>A0A315ZTN7_9FIRM</name>
<dbReference type="PROSITE" id="PS50846">
    <property type="entry name" value="HMA_2"/>
    <property type="match status" value="1"/>
</dbReference>
<protein>
    <submittedName>
        <fullName evidence="7">Copper chaperone</fullName>
    </submittedName>
</protein>
<dbReference type="RefSeq" id="WP_109712403.1">
    <property type="nucleotide sequence ID" value="NZ_QGDS01000009.1"/>
</dbReference>
<proteinExistence type="predicted"/>
<dbReference type="AlphaFoldDB" id="A0A315ZTN7"/>
<dbReference type="CDD" id="cd00371">
    <property type="entry name" value="HMA"/>
    <property type="match status" value="1"/>
</dbReference>
<dbReference type="InterPro" id="IPR049740">
    <property type="entry name" value="CopZ"/>
</dbReference>
<dbReference type="SUPFAM" id="SSF55008">
    <property type="entry name" value="HMA, heavy metal-associated domain"/>
    <property type="match status" value="1"/>
</dbReference>
<keyword evidence="4" id="KW-0186">Copper</keyword>
<comment type="subcellular location">
    <subcellularLocation>
        <location evidence="1">Cytoplasm</location>
    </subcellularLocation>
</comment>
<dbReference type="PROSITE" id="PS01047">
    <property type="entry name" value="HMA_1"/>
    <property type="match status" value="1"/>
</dbReference>
<dbReference type="FunFam" id="3.30.70.100:FF:000001">
    <property type="entry name" value="ATPase copper transporting beta"/>
    <property type="match status" value="1"/>
</dbReference>
<dbReference type="GO" id="GO:0005737">
    <property type="term" value="C:cytoplasm"/>
    <property type="evidence" value="ECO:0007669"/>
    <property type="project" value="UniProtKB-SubCell"/>
</dbReference>
<accession>A0A315ZTN7</accession>
<evidence type="ECO:0000313" key="8">
    <source>
        <dbReference type="Proteomes" id="UP000254051"/>
    </source>
</evidence>
<sequence length="69" mass="7441">MEKLIIKVDGMSCEHCVKAVTNAVNALPGIESVEVDLKAGTVTVEHDPAQSPADKIKFEIEEQGYDIVS</sequence>
<dbReference type="InterPro" id="IPR036163">
    <property type="entry name" value="HMA_dom_sf"/>
</dbReference>
<feature type="domain" description="HMA" evidence="6">
    <location>
        <begin position="2"/>
        <end position="68"/>
    </location>
</feature>
<dbReference type="NCBIfam" id="TIGR00003">
    <property type="entry name" value="copper ion binding protein"/>
    <property type="match status" value="1"/>
</dbReference>
<dbReference type="InterPro" id="IPR006121">
    <property type="entry name" value="HMA_dom"/>
</dbReference>
<dbReference type="InterPro" id="IPR006122">
    <property type="entry name" value="HMA_Cu_ion-bd"/>
</dbReference>
<dbReference type="EMBL" id="UHJJ01000009">
    <property type="protein sequence ID" value="SUQ14995.1"/>
    <property type="molecule type" value="Genomic_DNA"/>
</dbReference>
<keyword evidence="2" id="KW-0963">Cytoplasm</keyword>
<evidence type="ECO:0000313" key="7">
    <source>
        <dbReference type="EMBL" id="SUQ14995.1"/>
    </source>
</evidence>
<evidence type="ECO:0000256" key="3">
    <source>
        <dbReference type="ARBA" id="ARBA00022723"/>
    </source>
</evidence>
<dbReference type="OrthoDB" id="9813965at2"/>
<dbReference type="Gene3D" id="3.30.70.100">
    <property type="match status" value="1"/>
</dbReference>
<dbReference type="Proteomes" id="UP000254051">
    <property type="component" value="Unassembled WGS sequence"/>
</dbReference>
<keyword evidence="5" id="KW-0143">Chaperone</keyword>
<evidence type="ECO:0000256" key="1">
    <source>
        <dbReference type="ARBA" id="ARBA00004496"/>
    </source>
</evidence>
<gene>
    <name evidence="7" type="ORF">SAMN05216529_10946</name>
</gene>
<keyword evidence="3" id="KW-0479">Metal-binding</keyword>
<evidence type="ECO:0000259" key="6">
    <source>
        <dbReference type="PROSITE" id="PS50846"/>
    </source>
</evidence>